<dbReference type="PANTHER" id="PTHR47326">
    <property type="entry name" value="TRANSPOSABLE ELEMENT TC3 TRANSPOSASE-LIKE PROTEIN"/>
    <property type="match status" value="1"/>
</dbReference>
<keyword evidence="2" id="KW-1185">Reference proteome</keyword>
<proteinExistence type="predicted"/>
<protein>
    <submittedName>
        <fullName evidence="1">Uncharacterized protein</fullName>
    </submittedName>
</protein>
<dbReference type="Gene3D" id="3.30.420.10">
    <property type="entry name" value="Ribonuclease H-like superfamily/Ribonuclease H"/>
    <property type="match status" value="1"/>
</dbReference>
<dbReference type="OrthoDB" id="10045385at2759"/>
<dbReference type="GO" id="GO:0003676">
    <property type="term" value="F:nucleic acid binding"/>
    <property type="evidence" value="ECO:0007669"/>
    <property type="project" value="InterPro"/>
</dbReference>
<dbReference type="EMBL" id="KZ309191">
    <property type="protein sequence ID" value="KAG8237611.1"/>
    <property type="molecule type" value="Genomic_DNA"/>
</dbReference>
<accession>A0A8K0KPP8</accession>
<sequence length="147" mass="16923">MYFMQDGAPPHHFSDVRDFLNLPFQRAVCFDLKNQSLQQLCNVIFIHIMVKIRPVGLLFMSGISVLLKLNVSDEATFHLSGKVNKHNCRIWGSENPLECLEHVRDIPKLNMFCALGKSKVYDPFFFQESTSNGKVYLDMMENLNPPD</sequence>
<name>A0A8K0KPP8_LADFU</name>
<evidence type="ECO:0000313" key="1">
    <source>
        <dbReference type="EMBL" id="KAG8237611.1"/>
    </source>
</evidence>
<gene>
    <name evidence="1" type="ORF">J437_LFUL012410</name>
</gene>
<dbReference type="Proteomes" id="UP000792457">
    <property type="component" value="Unassembled WGS sequence"/>
</dbReference>
<reference evidence="1" key="1">
    <citation type="submission" date="2013-04" db="EMBL/GenBank/DDBJ databases">
        <authorList>
            <person name="Qu J."/>
            <person name="Murali S.C."/>
            <person name="Bandaranaike D."/>
            <person name="Bellair M."/>
            <person name="Blankenburg K."/>
            <person name="Chao H."/>
            <person name="Dinh H."/>
            <person name="Doddapaneni H."/>
            <person name="Downs B."/>
            <person name="Dugan-Rocha S."/>
            <person name="Elkadiri S."/>
            <person name="Gnanaolivu R.D."/>
            <person name="Hernandez B."/>
            <person name="Javaid M."/>
            <person name="Jayaseelan J.C."/>
            <person name="Lee S."/>
            <person name="Li M."/>
            <person name="Ming W."/>
            <person name="Munidasa M."/>
            <person name="Muniz J."/>
            <person name="Nguyen L."/>
            <person name="Ongeri F."/>
            <person name="Osuji N."/>
            <person name="Pu L.-L."/>
            <person name="Puazo M."/>
            <person name="Qu C."/>
            <person name="Quiroz J."/>
            <person name="Raj R."/>
            <person name="Weissenberger G."/>
            <person name="Xin Y."/>
            <person name="Zou X."/>
            <person name="Han Y."/>
            <person name="Richards S."/>
            <person name="Worley K."/>
            <person name="Muzny D."/>
            <person name="Gibbs R."/>
        </authorList>
    </citation>
    <scope>NUCLEOTIDE SEQUENCE</scope>
    <source>
        <strain evidence="1">Sampled in the wild</strain>
    </source>
</reference>
<organism evidence="1 2">
    <name type="scientific">Ladona fulva</name>
    <name type="common">Scarce chaser dragonfly</name>
    <name type="synonym">Libellula fulva</name>
    <dbReference type="NCBI Taxonomy" id="123851"/>
    <lineage>
        <taxon>Eukaryota</taxon>
        <taxon>Metazoa</taxon>
        <taxon>Ecdysozoa</taxon>
        <taxon>Arthropoda</taxon>
        <taxon>Hexapoda</taxon>
        <taxon>Insecta</taxon>
        <taxon>Pterygota</taxon>
        <taxon>Palaeoptera</taxon>
        <taxon>Odonata</taxon>
        <taxon>Epiprocta</taxon>
        <taxon>Anisoptera</taxon>
        <taxon>Libelluloidea</taxon>
        <taxon>Libellulidae</taxon>
        <taxon>Ladona</taxon>
    </lineage>
</organism>
<evidence type="ECO:0000313" key="2">
    <source>
        <dbReference type="Proteomes" id="UP000792457"/>
    </source>
</evidence>
<dbReference type="PANTHER" id="PTHR47326:SF1">
    <property type="entry name" value="HTH PSQ-TYPE DOMAIN-CONTAINING PROTEIN"/>
    <property type="match status" value="1"/>
</dbReference>
<comment type="caution">
    <text evidence="1">The sequence shown here is derived from an EMBL/GenBank/DDBJ whole genome shotgun (WGS) entry which is preliminary data.</text>
</comment>
<dbReference type="InterPro" id="IPR036397">
    <property type="entry name" value="RNaseH_sf"/>
</dbReference>
<reference evidence="1" key="2">
    <citation type="submission" date="2017-10" db="EMBL/GenBank/DDBJ databases">
        <title>Ladona fulva Genome sequencing and assembly.</title>
        <authorList>
            <person name="Murali S."/>
            <person name="Richards S."/>
            <person name="Bandaranaike D."/>
            <person name="Bellair M."/>
            <person name="Blankenburg K."/>
            <person name="Chao H."/>
            <person name="Dinh H."/>
            <person name="Doddapaneni H."/>
            <person name="Dugan-Rocha S."/>
            <person name="Elkadiri S."/>
            <person name="Gnanaolivu R."/>
            <person name="Hernandez B."/>
            <person name="Skinner E."/>
            <person name="Javaid M."/>
            <person name="Lee S."/>
            <person name="Li M."/>
            <person name="Ming W."/>
            <person name="Munidasa M."/>
            <person name="Muniz J."/>
            <person name="Nguyen L."/>
            <person name="Hughes D."/>
            <person name="Osuji N."/>
            <person name="Pu L.-L."/>
            <person name="Puazo M."/>
            <person name="Qu C."/>
            <person name="Quiroz J."/>
            <person name="Raj R."/>
            <person name="Weissenberger G."/>
            <person name="Xin Y."/>
            <person name="Zou X."/>
            <person name="Han Y."/>
            <person name="Worley K."/>
            <person name="Muzny D."/>
            <person name="Gibbs R."/>
        </authorList>
    </citation>
    <scope>NUCLEOTIDE SEQUENCE</scope>
    <source>
        <strain evidence="1">Sampled in the wild</strain>
    </source>
</reference>
<dbReference type="AlphaFoldDB" id="A0A8K0KPP8"/>